<dbReference type="EMBL" id="QGSZ01000249">
    <property type="protein sequence ID" value="RQX00223.1"/>
    <property type="molecule type" value="Genomic_DNA"/>
</dbReference>
<sequence>MIARSLQNGYAYQAEFEHYKVTALARAEDGETYLLIGTENIADHRVFAVILNAIPGIDHSSWMPEPEGVRELEPEPGEIIWSTILPPAVAAKLLDTLPDE</sequence>
<dbReference type="Proteomes" id="UP000282312">
    <property type="component" value="Unassembled WGS sequence"/>
</dbReference>
<organism evidence="1 2">
    <name type="scientific">Micromonospora inaquosa</name>
    <dbReference type="NCBI Taxonomy" id="2203716"/>
    <lineage>
        <taxon>Bacteria</taxon>
        <taxon>Bacillati</taxon>
        <taxon>Actinomycetota</taxon>
        <taxon>Actinomycetes</taxon>
        <taxon>Micromonosporales</taxon>
        <taxon>Micromonosporaceae</taxon>
        <taxon>Micromonospora</taxon>
    </lineage>
</organism>
<evidence type="ECO:0000313" key="2">
    <source>
        <dbReference type="Proteomes" id="UP000282312"/>
    </source>
</evidence>
<evidence type="ECO:0000313" key="1">
    <source>
        <dbReference type="EMBL" id="RQX00223.1"/>
    </source>
</evidence>
<proteinExistence type="predicted"/>
<reference evidence="1 2" key="1">
    <citation type="submission" date="2018-05" db="EMBL/GenBank/DDBJ databases">
        <title>Micromonospora from Atacama Desert.</title>
        <authorList>
            <person name="Carro L."/>
            <person name="Goodfellow M."/>
            <person name="Klenk H.-P."/>
        </authorList>
    </citation>
    <scope>NUCLEOTIDE SEQUENCE [LARGE SCALE GENOMIC DNA]</scope>
    <source>
        <strain evidence="1 2">LB39</strain>
    </source>
</reference>
<name>A0A3N9WYV2_9ACTN</name>
<keyword evidence="2" id="KW-1185">Reference proteome</keyword>
<protein>
    <submittedName>
        <fullName evidence="1">Uncharacterized protein</fullName>
    </submittedName>
</protein>
<gene>
    <name evidence="1" type="ORF">DLJ59_22185</name>
</gene>
<comment type="caution">
    <text evidence="1">The sequence shown here is derived from an EMBL/GenBank/DDBJ whole genome shotgun (WGS) entry which is preliminary data.</text>
</comment>
<dbReference type="AlphaFoldDB" id="A0A3N9WYV2"/>
<accession>A0A3N9WYV2</accession>